<gene>
    <name evidence="2" type="ORF">N7U62_05700</name>
</gene>
<feature type="transmembrane region" description="Helical" evidence="1">
    <location>
        <begin position="53"/>
        <end position="76"/>
    </location>
</feature>
<sequence length="296" mass="33106">MKSNNKQISKKSMTDRVCKSASQVADQVSMGLERKKRIWESISAKLSEIDKRVLSWFLVMTTSFSLVVAGSIDFLLKETPIHKNEEETIDQPKLAEIDDVLEHKPEMKELRTIESKAISNRTKKNESSKISLPKVKITQATTADMNEAKDHFNKRPKAFAAVNINTNGLAPEIGLTLPVYGHLGKNSQHVVSVGLSTQIQMTNLTSSESSQASNLKIQPLVYGNLIYDLRKNDGAPNWNFRMGYQINESIDSSLWNGRSIKASIHKSLNDHIRIGPEIIISDDFKRVYPGIALVVS</sequence>
<keyword evidence="3" id="KW-1185">Reference proteome</keyword>
<name>A0ABT3CRA3_9BACT</name>
<evidence type="ECO:0000313" key="2">
    <source>
        <dbReference type="EMBL" id="MCV9386147.1"/>
    </source>
</evidence>
<dbReference type="Proteomes" id="UP001300692">
    <property type="component" value="Unassembled WGS sequence"/>
</dbReference>
<evidence type="ECO:0000313" key="3">
    <source>
        <dbReference type="Proteomes" id="UP001300692"/>
    </source>
</evidence>
<organism evidence="2 3">
    <name type="scientific">Reichenbachiella ulvae</name>
    <dbReference type="NCBI Taxonomy" id="2980104"/>
    <lineage>
        <taxon>Bacteria</taxon>
        <taxon>Pseudomonadati</taxon>
        <taxon>Bacteroidota</taxon>
        <taxon>Cytophagia</taxon>
        <taxon>Cytophagales</taxon>
        <taxon>Reichenbachiellaceae</taxon>
        <taxon>Reichenbachiella</taxon>
    </lineage>
</organism>
<keyword evidence="1" id="KW-0472">Membrane</keyword>
<accession>A0ABT3CRA3</accession>
<keyword evidence="1" id="KW-1133">Transmembrane helix</keyword>
<comment type="caution">
    <text evidence="2">The sequence shown here is derived from an EMBL/GenBank/DDBJ whole genome shotgun (WGS) entry which is preliminary data.</text>
</comment>
<evidence type="ECO:0008006" key="4">
    <source>
        <dbReference type="Google" id="ProtNLM"/>
    </source>
</evidence>
<proteinExistence type="predicted"/>
<reference evidence="2 3" key="1">
    <citation type="submission" date="2022-10" db="EMBL/GenBank/DDBJ databases">
        <title>Comparative genomics and taxonomic characterization of three novel marine species of genus Reichenbachiella exhibiting antioxidant and polysaccharide degradation activities.</title>
        <authorList>
            <person name="Muhammad N."/>
            <person name="Lee Y.-J."/>
            <person name="Ko J."/>
            <person name="Kim S.-G."/>
        </authorList>
    </citation>
    <scope>NUCLEOTIDE SEQUENCE [LARGE SCALE GENOMIC DNA]</scope>
    <source>
        <strain evidence="2 3">ABR2-5</strain>
    </source>
</reference>
<keyword evidence="1" id="KW-0812">Transmembrane</keyword>
<protein>
    <recommendedName>
        <fullName evidence="4">Outer membrane protein beta-barrel domain-containing protein</fullName>
    </recommendedName>
</protein>
<dbReference type="EMBL" id="JAOYOD010000001">
    <property type="protein sequence ID" value="MCV9386147.1"/>
    <property type="molecule type" value="Genomic_DNA"/>
</dbReference>
<dbReference type="RefSeq" id="WP_264136932.1">
    <property type="nucleotide sequence ID" value="NZ_JAOYOD010000001.1"/>
</dbReference>
<evidence type="ECO:0000256" key="1">
    <source>
        <dbReference type="SAM" id="Phobius"/>
    </source>
</evidence>